<keyword evidence="3" id="KW-1185">Reference proteome</keyword>
<evidence type="ECO:0000313" key="2">
    <source>
        <dbReference type="EMBL" id="KAK3245223.1"/>
    </source>
</evidence>
<evidence type="ECO:0000313" key="3">
    <source>
        <dbReference type="Proteomes" id="UP001190700"/>
    </source>
</evidence>
<dbReference type="EMBL" id="LGRX02030887">
    <property type="protein sequence ID" value="KAK3245223.1"/>
    <property type="molecule type" value="Genomic_DNA"/>
</dbReference>
<name>A0AAE0BZW4_9CHLO</name>
<reference evidence="2 3" key="1">
    <citation type="journal article" date="2015" name="Genome Biol. Evol.">
        <title>Comparative Genomics of a Bacterivorous Green Alga Reveals Evolutionary Causalities and Consequences of Phago-Mixotrophic Mode of Nutrition.</title>
        <authorList>
            <person name="Burns J.A."/>
            <person name="Paasch A."/>
            <person name="Narechania A."/>
            <person name="Kim E."/>
        </authorList>
    </citation>
    <scope>NUCLEOTIDE SEQUENCE [LARGE SCALE GENOMIC DNA]</scope>
    <source>
        <strain evidence="2 3">PLY_AMNH</strain>
    </source>
</reference>
<comment type="caution">
    <text evidence="2">The sequence shown here is derived from an EMBL/GenBank/DDBJ whole genome shotgun (WGS) entry which is preliminary data.</text>
</comment>
<feature type="region of interest" description="Disordered" evidence="1">
    <location>
        <begin position="139"/>
        <end position="165"/>
    </location>
</feature>
<evidence type="ECO:0000256" key="1">
    <source>
        <dbReference type="SAM" id="MobiDB-lite"/>
    </source>
</evidence>
<dbReference type="AlphaFoldDB" id="A0AAE0BZW4"/>
<proteinExistence type="predicted"/>
<accession>A0AAE0BZW4</accession>
<gene>
    <name evidence="2" type="ORF">CYMTET_45198</name>
</gene>
<organism evidence="2 3">
    <name type="scientific">Cymbomonas tetramitiformis</name>
    <dbReference type="NCBI Taxonomy" id="36881"/>
    <lineage>
        <taxon>Eukaryota</taxon>
        <taxon>Viridiplantae</taxon>
        <taxon>Chlorophyta</taxon>
        <taxon>Pyramimonadophyceae</taxon>
        <taxon>Pyramimonadales</taxon>
        <taxon>Pyramimonadaceae</taxon>
        <taxon>Cymbomonas</taxon>
    </lineage>
</organism>
<sequence>MAWETVAKKRFPPFFGRDADFPDGSLQPERYNKAKRSFVTLTLRKNSTDEDSTATSTQRSSEVTNRDRKRHNGSLDLAGVARDRTPEELLAATRSAPHGNMPDFSLHGPQVHGARHKQQGSLLLQSAPAQIRSLDSAGLTTYSDSQPGRLASTPNGTRNSASTASKTVAHIPPLGRLSAHHDSLDVANIMSNNNGGACATSSRLVALAQAPGGFRRSAPFHPPLKLRRLERSSCAMPLRPMA</sequence>
<feature type="region of interest" description="Disordered" evidence="1">
    <location>
        <begin position="13"/>
        <end position="75"/>
    </location>
</feature>
<feature type="compositionally biased region" description="Polar residues" evidence="1">
    <location>
        <begin position="53"/>
        <end position="63"/>
    </location>
</feature>
<protein>
    <submittedName>
        <fullName evidence="2">Uncharacterized protein</fullName>
    </submittedName>
</protein>
<dbReference type="Proteomes" id="UP001190700">
    <property type="component" value="Unassembled WGS sequence"/>
</dbReference>